<feature type="transmembrane region" description="Helical" evidence="2">
    <location>
        <begin position="72"/>
        <end position="93"/>
    </location>
</feature>
<keyword evidence="4" id="KW-1185">Reference proteome</keyword>
<proteinExistence type="predicted"/>
<keyword evidence="2" id="KW-0812">Transmembrane</keyword>
<feature type="compositionally biased region" description="Acidic residues" evidence="1">
    <location>
        <begin position="403"/>
        <end position="415"/>
    </location>
</feature>
<accession>A0AAW2ZNG4</accession>
<evidence type="ECO:0000313" key="3">
    <source>
        <dbReference type="EMBL" id="KAL0490726.1"/>
    </source>
</evidence>
<organism evidence="3 4">
    <name type="scientific">Acrasis kona</name>
    <dbReference type="NCBI Taxonomy" id="1008807"/>
    <lineage>
        <taxon>Eukaryota</taxon>
        <taxon>Discoba</taxon>
        <taxon>Heterolobosea</taxon>
        <taxon>Tetramitia</taxon>
        <taxon>Eutetramitia</taxon>
        <taxon>Acrasidae</taxon>
        <taxon>Acrasis</taxon>
    </lineage>
</organism>
<name>A0AAW2ZNG4_9EUKA</name>
<protein>
    <submittedName>
        <fullName evidence="3">Uncharacterized protein</fullName>
    </submittedName>
</protein>
<dbReference type="AlphaFoldDB" id="A0AAW2ZNG4"/>
<reference evidence="3 4" key="1">
    <citation type="submission" date="2024-03" db="EMBL/GenBank/DDBJ databases">
        <title>The Acrasis kona genome and developmental transcriptomes reveal deep origins of eukaryotic multicellular pathways.</title>
        <authorList>
            <person name="Sheikh S."/>
            <person name="Fu C.-J."/>
            <person name="Brown M.W."/>
            <person name="Baldauf S.L."/>
        </authorList>
    </citation>
    <scope>NUCLEOTIDE SEQUENCE [LARGE SCALE GENOMIC DNA]</scope>
    <source>
        <strain evidence="3 4">ATCC MYA-3509</strain>
    </source>
</reference>
<sequence>MNTEPLGNIRSRQQPAPQPAGYVSYDSPVSDTQFQTEHQHSPISPIGSGNYFKAYGSTSSANNIGKTGVPKWWLTAGIIVVVIFFVFLVYYLVSSRSIDVHEQNRINRAFNENLMRHAQGAKNHPVHAHSKAQYQPPQKSFTVTTPAPANNINRNIAAQQAPAKREDKTAYVSSYDVSDDDPKENEPLEDDGTGPHDVDFNAYGEEIKKESDDRQSELDKKIKKQEDYELSLEKERLKKEGKSTEKDDEPAKKKTKTEKTKTDSKSAKDEKEVKEKTSSKTSDAEKEQPKSKQTKKEEVKKSDKKSEPKKEEPEKKTAKSTPEPKKTKKTDSKKREREWEQPPRKQRSAYNSDEYDEEDFAEAMNLLLQKGKKVKESRKYKKRNINKGRKNSNPYTFKYQEKEADDDDEEDEEDESERRKHHWDSFGMDDHGDERDDEYDQQYNTPKYRAPERPRR</sequence>
<evidence type="ECO:0000256" key="2">
    <source>
        <dbReference type="SAM" id="Phobius"/>
    </source>
</evidence>
<feature type="compositionally biased region" description="Basic and acidic residues" evidence="1">
    <location>
        <begin position="193"/>
        <end position="343"/>
    </location>
</feature>
<feature type="region of interest" description="Disordered" evidence="1">
    <location>
        <begin position="368"/>
        <end position="456"/>
    </location>
</feature>
<gene>
    <name evidence="3" type="ORF">AKO1_002216</name>
</gene>
<dbReference type="EMBL" id="JAOPGA020001711">
    <property type="protein sequence ID" value="KAL0490726.1"/>
    <property type="molecule type" value="Genomic_DNA"/>
</dbReference>
<feature type="compositionally biased region" description="Polar residues" evidence="1">
    <location>
        <begin position="132"/>
        <end position="145"/>
    </location>
</feature>
<evidence type="ECO:0000313" key="4">
    <source>
        <dbReference type="Proteomes" id="UP001431209"/>
    </source>
</evidence>
<keyword evidence="2" id="KW-0472">Membrane</keyword>
<feature type="compositionally biased region" description="Polar residues" evidence="1">
    <location>
        <begin position="1"/>
        <end position="15"/>
    </location>
</feature>
<feature type="region of interest" description="Disordered" evidence="1">
    <location>
        <begin position="120"/>
        <end position="356"/>
    </location>
</feature>
<feature type="compositionally biased region" description="Acidic residues" evidence="1">
    <location>
        <begin position="177"/>
        <end position="192"/>
    </location>
</feature>
<feature type="compositionally biased region" description="Basic residues" evidence="1">
    <location>
        <begin position="370"/>
        <end position="390"/>
    </location>
</feature>
<feature type="compositionally biased region" description="Low complexity" evidence="1">
    <location>
        <begin position="146"/>
        <end position="162"/>
    </location>
</feature>
<keyword evidence="2" id="KW-1133">Transmembrane helix</keyword>
<evidence type="ECO:0000256" key="1">
    <source>
        <dbReference type="SAM" id="MobiDB-lite"/>
    </source>
</evidence>
<feature type="region of interest" description="Disordered" evidence="1">
    <location>
        <begin position="1"/>
        <end position="22"/>
    </location>
</feature>
<comment type="caution">
    <text evidence="3">The sequence shown here is derived from an EMBL/GenBank/DDBJ whole genome shotgun (WGS) entry which is preliminary data.</text>
</comment>
<dbReference type="Proteomes" id="UP001431209">
    <property type="component" value="Unassembled WGS sequence"/>
</dbReference>